<dbReference type="PANTHER" id="PTHR13318:SF148">
    <property type="entry name" value="F-BOX PROTEIN MAX2"/>
    <property type="match status" value="1"/>
</dbReference>
<dbReference type="InterPro" id="IPR006553">
    <property type="entry name" value="Leu-rich_rpt_Cys-con_subtyp"/>
</dbReference>
<evidence type="ECO:0000256" key="1">
    <source>
        <dbReference type="SAM" id="MobiDB-lite"/>
    </source>
</evidence>
<dbReference type="SMART" id="SM00367">
    <property type="entry name" value="LRR_CC"/>
    <property type="match status" value="3"/>
</dbReference>
<dbReference type="EMBL" id="JBBWWQ010000011">
    <property type="protein sequence ID" value="KAK8935163.1"/>
    <property type="molecule type" value="Genomic_DNA"/>
</dbReference>
<dbReference type="PANTHER" id="PTHR13318">
    <property type="entry name" value="PARTNER OF PAIRED, ISOFORM B-RELATED"/>
    <property type="match status" value="1"/>
</dbReference>
<protein>
    <recommendedName>
        <fullName evidence="2">COI1 F-box domain-containing protein</fullName>
    </recommendedName>
</protein>
<gene>
    <name evidence="3" type="ORF">KSP39_PZI013743</name>
</gene>
<dbReference type="GO" id="GO:0005634">
    <property type="term" value="C:nucleus"/>
    <property type="evidence" value="ECO:0007669"/>
    <property type="project" value="TreeGrafter"/>
</dbReference>
<dbReference type="SUPFAM" id="SSF52047">
    <property type="entry name" value="RNI-like"/>
    <property type="match status" value="1"/>
</dbReference>
<keyword evidence="4" id="KW-1185">Reference proteome</keyword>
<name>A0AAP0G365_9ASPA</name>
<dbReference type="InterPro" id="IPR036047">
    <property type="entry name" value="F-box-like_dom_sf"/>
</dbReference>
<dbReference type="GO" id="GO:0031146">
    <property type="term" value="P:SCF-dependent proteasomal ubiquitin-dependent protein catabolic process"/>
    <property type="evidence" value="ECO:0007669"/>
    <property type="project" value="TreeGrafter"/>
</dbReference>
<feature type="domain" description="COI1 F-box" evidence="2">
    <location>
        <begin position="18"/>
        <end position="56"/>
    </location>
</feature>
<sequence>MAHGVGATDRTPTHLHDLPDAVLGHAFSLVLDARTRNSMALACRKWRSLERSTRTHLSLRGNIRDLFLLPSCFTSVHRLDVSLLSPWGHPLFHAASDDPHLLARRLRLAFPAVTSLTVYARSAALAPEWPALRHVSLVRWHPRPNQPPGSDLSPLFSACPSLTFLDLSRFYCWPEDIPAALSLHPLAAGSLSHLNLLCSSTSEGFRSSELVGIASACPNLRRLLAPCVFNPRFFDCVGDDALLAVASHCSRISLLHLADPSTLSPSRAIINSSAPGDESRVTRAGLDSLFSALPLLEDLTLDSCHDVPDSGAAFECLSYRCPRIRSLKLGCFQGICKAAGLHLDGVALCGALQNLCIKNSNDLSDSSLAVIARGCRQLSRFEIHGCDPISETGIKRFATILRSTLKEVRISSCRNLDASSCLRALEPIRDRIVRLHIDCIWANPGASPPPIPAEESSEEDDLELEPDNNRSSKRCKSSDHNNGYDKCDSDFWCRTFERLRNLSLWIPAGEVLSLLPEAGLESCPELEEINIKVEGDCRTCPLPSQPVFGLSTLALYPQLSKMKLDCGEAIGYALTAPRGHMDLSLWERFYLHGIGDLNLYELDYWPPQDKEVNQRTLSLPASGLIQGCLSLRKLFIHGTAHEHFMRFFLGMANLRDVQLREDYYPAPDHDMSTEMRVDSCSRFEDALNSRFIPD</sequence>
<dbReference type="Gene3D" id="3.80.10.10">
    <property type="entry name" value="Ribonuclease Inhibitor"/>
    <property type="match status" value="1"/>
</dbReference>
<proteinExistence type="predicted"/>
<evidence type="ECO:0000259" key="2">
    <source>
        <dbReference type="Pfam" id="PF18511"/>
    </source>
</evidence>
<dbReference type="AlphaFoldDB" id="A0AAP0G365"/>
<evidence type="ECO:0000313" key="3">
    <source>
        <dbReference type="EMBL" id="KAK8935163.1"/>
    </source>
</evidence>
<dbReference type="SUPFAM" id="SSF81383">
    <property type="entry name" value="F-box domain"/>
    <property type="match status" value="1"/>
</dbReference>
<evidence type="ECO:0000313" key="4">
    <source>
        <dbReference type="Proteomes" id="UP001418222"/>
    </source>
</evidence>
<feature type="compositionally biased region" description="Acidic residues" evidence="1">
    <location>
        <begin position="455"/>
        <end position="466"/>
    </location>
</feature>
<dbReference type="Proteomes" id="UP001418222">
    <property type="component" value="Unassembled WGS sequence"/>
</dbReference>
<reference evidence="3 4" key="1">
    <citation type="journal article" date="2022" name="Nat. Plants">
        <title>Genomes of leafy and leafless Platanthera orchids illuminate the evolution of mycoheterotrophy.</title>
        <authorList>
            <person name="Li M.H."/>
            <person name="Liu K.W."/>
            <person name="Li Z."/>
            <person name="Lu H.C."/>
            <person name="Ye Q.L."/>
            <person name="Zhang D."/>
            <person name="Wang J.Y."/>
            <person name="Li Y.F."/>
            <person name="Zhong Z.M."/>
            <person name="Liu X."/>
            <person name="Yu X."/>
            <person name="Liu D.K."/>
            <person name="Tu X.D."/>
            <person name="Liu B."/>
            <person name="Hao Y."/>
            <person name="Liao X.Y."/>
            <person name="Jiang Y.T."/>
            <person name="Sun W.H."/>
            <person name="Chen J."/>
            <person name="Chen Y.Q."/>
            <person name="Ai Y."/>
            <person name="Zhai J.W."/>
            <person name="Wu S.S."/>
            <person name="Zhou Z."/>
            <person name="Hsiao Y.Y."/>
            <person name="Wu W.L."/>
            <person name="Chen Y.Y."/>
            <person name="Lin Y.F."/>
            <person name="Hsu J.L."/>
            <person name="Li C.Y."/>
            <person name="Wang Z.W."/>
            <person name="Zhao X."/>
            <person name="Zhong W.Y."/>
            <person name="Ma X.K."/>
            <person name="Ma L."/>
            <person name="Huang J."/>
            <person name="Chen G.Z."/>
            <person name="Huang M.Z."/>
            <person name="Huang L."/>
            <person name="Peng D.H."/>
            <person name="Luo Y.B."/>
            <person name="Zou S.Q."/>
            <person name="Chen S.P."/>
            <person name="Lan S."/>
            <person name="Tsai W.C."/>
            <person name="Van de Peer Y."/>
            <person name="Liu Z.J."/>
        </authorList>
    </citation>
    <scope>NUCLEOTIDE SEQUENCE [LARGE SCALE GENOMIC DNA]</scope>
    <source>
        <strain evidence="3">Lor287</strain>
    </source>
</reference>
<dbReference type="InterPro" id="IPR041567">
    <property type="entry name" value="COI1_F-box"/>
</dbReference>
<organism evidence="3 4">
    <name type="scientific">Platanthera zijinensis</name>
    <dbReference type="NCBI Taxonomy" id="2320716"/>
    <lineage>
        <taxon>Eukaryota</taxon>
        <taxon>Viridiplantae</taxon>
        <taxon>Streptophyta</taxon>
        <taxon>Embryophyta</taxon>
        <taxon>Tracheophyta</taxon>
        <taxon>Spermatophyta</taxon>
        <taxon>Magnoliopsida</taxon>
        <taxon>Liliopsida</taxon>
        <taxon>Asparagales</taxon>
        <taxon>Orchidaceae</taxon>
        <taxon>Orchidoideae</taxon>
        <taxon>Orchideae</taxon>
        <taxon>Orchidinae</taxon>
        <taxon>Platanthera</taxon>
    </lineage>
</organism>
<dbReference type="Pfam" id="PF18511">
    <property type="entry name" value="F-box_5"/>
    <property type="match status" value="1"/>
</dbReference>
<feature type="region of interest" description="Disordered" evidence="1">
    <location>
        <begin position="447"/>
        <end position="482"/>
    </location>
</feature>
<dbReference type="GO" id="GO:0019005">
    <property type="term" value="C:SCF ubiquitin ligase complex"/>
    <property type="evidence" value="ECO:0007669"/>
    <property type="project" value="TreeGrafter"/>
</dbReference>
<dbReference type="CDD" id="cd22159">
    <property type="entry name" value="F-box_AtTIR1-like"/>
    <property type="match status" value="1"/>
</dbReference>
<dbReference type="InterPro" id="IPR032675">
    <property type="entry name" value="LRR_dom_sf"/>
</dbReference>
<comment type="caution">
    <text evidence="3">The sequence shown here is derived from an EMBL/GenBank/DDBJ whole genome shotgun (WGS) entry which is preliminary data.</text>
</comment>
<accession>A0AAP0G365</accession>